<reference evidence="2 3" key="1">
    <citation type="submission" date="2010-12" db="EMBL/GenBank/DDBJ databases">
        <title>The Genome Sequence of Coprobacillus sp. strain 29_1.</title>
        <authorList>
            <consortium name="The Broad Institute Genome Sequencing Platform"/>
            <person name="Earl A."/>
            <person name="Ward D."/>
            <person name="Feldgarden M."/>
            <person name="Gevers D."/>
            <person name="Daigneault M."/>
            <person name="Sibley C.D."/>
            <person name="White A."/>
            <person name="Strauss J."/>
            <person name="Allen-Vercoe E."/>
            <person name="Young S.K."/>
            <person name="Zeng Q."/>
            <person name="Gargeya S."/>
            <person name="Fitzgerald M."/>
            <person name="Haas B."/>
            <person name="Abouelleil A."/>
            <person name="Alvarado L."/>
            <person name="Arachchi H.M."/>
            <person name="Berlin A."/>
            <person name="Brown A."/>
            <person name="Chapman S.B."/>
            <person name="Chen Z."/>
            <person name="Dunbar C."/>
            <person name="Freedman E."/>
            <person name="Gearin G."/>
            <person name="Gellesch M."/>
            <person name="Goldberg J."/>
            <person name="Griggs A."/>
            <person name="Gujja S."/>
            <person name="Heilman E."/>
            <person name="Heiman D."/>
            <person name="Howarth C."/>
            <person name="Larson L."/>
            <person name="Lui A."/>
            <person name="MacDonald P.J.P."/>
            <person name="Mehta T."/>
            <person name="Montmayeur A."/>
            <person name="Murphy C."/>
            <person name="Neiman D."/>
            <person name="Pearson M."/>
            <person name="Priest M."/>
            <person name="Roberts A."/>
            <person name="Saif S."/>
            <person name="Shea T."/>
            <person name="Shenoy N."/>
            <person name="Sisk P."/>
            <person name="Stolte C."/>
            <person name="Sykes S."/>
            <person name="White J."/>
            <person name="Yandava C."/>
            <person name="Nusbaum C."/>
            <person name="Birren B."/>
        </authorList>
    </citation>
    <scope>NUCLEOTIDE SEQUENCE [LARGE SCALE GENOMIC DNA]</scope>
    <source>
        <strain evidence="2 3">29_1</strain>
    </source>
</reference>
<dbReference type="AlphaFoldDB" id="E7GBR8"/>
<sequence>MVYADLHVHTNHSDGTKEIRDVLMMAKEKGIQRIAITDHDTIDHLDEVKRLGEELGIRTIRGVEMSCYDEDVAKKIHIIGLWLNEKAPHVEALCQKTLACRDAYHHKLIENLSQKGYHITYEDAKKYSPYNIVFKIHIFLALMEKYPEEMTPEKYRGLFASKTSKETDLQMGYIDIQKGIEAIQKDGGIAIIAHPCEYNNYDEIEKYVGYGLQGIEISHPSMKDEDYPLTQKYAKKFNLFKSGGSDFHDSRLTQMGDYGLNKQQFEELVNHMRKVKGL</sequence>
<organism evidence="2 3">
    <name type="scientific">Coprobacillus cateniformis</name>
    <dbReference type="NCBI Taxonomy" id="100884"/>
    <lineage>
        <taxon>Bacteria</taxon>
        <taxon>Bacillati</taxon>
        <taxon>Bacillota</taxon>
        <taxon>Erysipelotrichia</taxon>
        <taxon>Erysipelotrichales</taxon>
        <taxon>Coprobacillaceae</taxon>
        <taxon>Coprobacillus</taxon>
    </lineage>
</organism>
<dbReference type="EMBL" id="ADKX01000036">
    <property type="protein sequence ID" value="EFW04480.1"/>
    <property type="molecule type" value="Genomic_DNA"/>
</dbReference>
<dbReference type="InterPro" id="IPR004013">
    <property type="entry name" value="PHP_dom"/>
</dbReference>
<evidence type="ECO:0000259" key="1">
    <source>
        <dbReference type="SMART" id="SM00481"/>
    </source>
</evidence>
<protein>
    <submittedName>
        <fullName evidence="2">PHP domain-containing protein</fullName>
    </submittedName>
</protein>
<dbReference type="GO" id="GO:0035312">
    <property type="term" value="F:5'-3' DNA exonuclease activity"/>
    <property type="evidence" value="ECO:0007669"/>
    <property type="project" value="TreeGrafter"/>
</dbReference>
<dbReference type="PANTHER" id="PTHR42924:SF3">
    <property type="entry name" value="POLYMERASE_HISTIDINOL PHOSPHATASE N-TERMINAL DOMAIN-CONTAINING PROTEIN"/>
    <property type="match status" value="1"/>
</dbReference>
<dbReference type="InterPro" id="IPR016195">
    <property type="entry name" value="Pol/histidinol_Pase-like"/>
</dbReference>
<dbReference type="GeneID" id="78230153"/>
<name>E7GBR8_9FIRM</name>
<evidence type="ECO:0000313" key="2">
    <source>
        <dbReference type="EMBL" id="EFW04480.1"/>
    </source>
</evidence>
<dbReference type="STRING" id="100884.GCA_000269565_02319"/>
<dbReference type="OrthoDB" id="9804333at2"/>
<feature type="domain" description="Polymerase/histidinol phosphatase N-terminal" evidence="1">
    <location>
        <begin position="4"/>
        <end position="69"/>
    </location>
</feature>
<comment type="caution">
    <text evidence="2">The sequence shown here is derived from an EMBL/GenBank/DDBJ whole genome shotgun (WGS) entry which is preliminary data.</text>
</comment>
<dbReference type="RefSeq" id="WP_008789309.1">
    <property type="nucleotide sequence ID" value="NZ_AKCB01000001.1"/>
</dbReference>
<gene>
    <name evidence="2" type="ORF">HMPREF9488_02209</name>
</gene>
<dbReference type="HOGENOM" id="CLU_067347_1_0_9"/>
<dbReference type="InterPro" id="IPR003141">
    <property type="entry name" value="Pol/His_phosphatase_N"/>
</dbReference>
<accession>E7GBR8</accession>
<dbReference type="CDD" id="cd07438">
    <property type="entry name" value="PHP_HisPPase_AMP"/>
    <property type="match status" value="1"/>
</dbReference>
<dbReference type="Gene3D" id="1.10.150.650">
    <property type="match status" value="1"/>
</dbReference>
<dbReference type="InterPro" id="IPR052018">
    <property type="entry name" value="PHP_domain"/>
</dbReference>
<dbReference type="SUPFAM" id="SSF89550">
    <property type="entry name" value="PHP domain-like"/>
    <property type="match status" value="1"/>
</dbReference>
<dbReference type="Pfam" id="PF02811">
    <property type="entry name" value="PHP"/>
    <property type="match status" value="1"/>
</dbReference>
<dbReference type="SMART" id="SM00481">
    <property type="entry name" value="POLIIIAc"/>
    <property type="match status" value="1"/>
</dbReference>
<evidence type="ECO:0000313" key="3">
    <source>
        <dbReference type="Proteomes" id="UP000003157"/>
    </source>
</evidence>
<dbReference type="Proteomes" id="UP000003157">
    <property type="component" value="Unassembled WGS sequence"/>
</dbReference>
<proteinExistence type="predicted"/>
<dbReference type="Gene3D" id="3.20.20.140">
    <property type="entry name" value="Metal-dependent hydrolases"/>
    <property type="match status" value="1"/>
</dbReference>
<keyword evidence="3" id="KW-1185">Reference proteome</keyword>
<dbReference type="GO" id="GO:0004534">
    <property type="term" value="F:5'-3' RNA exonuclease activity"/>
    <property type="evidence" value="ECO:0007669"/>
    <property type="project" value="TreeGrafter"/>
</dbReference>
<dbReference type="eggNOG" id="COG0613">
    <property type="taxonomic scope" value="Bacteria"/>
</dbReference>
<dbReference type="PANTHER" id="PTHR42924">
    <property type="entry name" value="EXONUCLEASE"/>
    <property type="match status" value="1"/>
</dbReference>